<gene>
    <name evidence="2" type="ORF">WCV65_19100</name>
</gene>
<dbReference type="EMBL" id="CP147407">
    <property type="protein sequence ID" value="WXB96615.1"/>
    <property type="molecule type" value="Genomic_DNA"/>
</dbReference>
<evidence type="ECO:0000313" key="2">
    <source>
        <dbReference type="EMBL" id="WXB96615.1"/>
    </source>
</evidence>
<dbReference type="RefSeq" id="WP_338778712.1">
    <property type="nucleotide sequence ID" value="NZ_CP147407.1"/>
</dbReference>
<protein>
    <submittedName>
        <fullName evidence="2">Uncharacterized protein</fullName>
    </submittedName>
</protein>
<feature type="transmembrane region" description="Helical" evidence="1">
    <location>
        <begin position="44"/>
        <end position="64"/>
    </location>
</feature>
<reference evidence="2 3" key="1">
    <citation type="submission" date="2024-02" db="EMBL/GenBank/DDBJ databases">
        <title>Seven novel Bacillus-like species.</title>
        <authorList>
            <person name="Liu G."/>
        </authorList>
    </citation>
    <scope>NUCLEOTIDE SEQUENCE [LARGE SCALE GENOMIC DNA]</scope>
    <source>
        <strain evidence="2 3">FJAT-52054</strain>
    </source>
</reference>
<dbReference type="Proteomes" id="UP001377337">
    <property type="component" value="Chromosome"/>
</dbReference>
<evidence type="ECO:0000256" key="1">
    <source>
        <dbReference type="SAM" id="Phobius"/>
    </source>
</evidence>
<keyword evidence="1" id="KW-1133">Transmembrane helix</keyword>
<accession>A0ABZ2NHC1</accession>
<organism evidence="2 3">
    <name type="scientific">Metabacillus sediminis</name>
    <dbReference type="NCBI Taxonomy" id="3117746"/>
    <lineage>
        <taxon>Bacteria</taxon>
        <taxon>Bacillati</taxon>
        <taxon>Bacillota</taxon>
        <taxon>Bacilli</taxon>
        <taxon>Bacillales</taxon>
        <taxon>Bacillaceae</taxon>
        <taxon>Metabacillus</taxon>
    </lineage>
</organism>
<keyword evidence="1" id="KW-0812">Transmembrane</keyword>
<keyword evidence="3" id="KW-1185">Reference proteome</keyword>
<proteinExistence type="predicted"/>
<keyword evidence="1" id="KW-0472">Membrane</keyword>
<name>A0ABZ2NHC1_9BACI</name>
<sequence length="73" mass="8207">MFNFDRASYISYLKLVRNVSLLGVLVFFGYYLTLQLQAGTAQMGFVYTGFACAIIAAITSYSIMKMRDAARSR</sequence>
<evidence type="ECO:0000313" key="3">
    <source>
        <dbReference type="Proteomes" id="UP001377337"/>
    </source>
</evidence>
<feature type="transmembrane region" description="Helical" evidence="1">
    <location>
        <begin position="12"/>
        <end position="32"/>
    </location>
</feature>